<keyword evidence="5 11" id="KW-0378">Hydrolase</keyword>
<dbReference type="InterPro" id="IPR013529">
    <property type="entry name" value="Glyco_hydro_42_N"/>
</dbReference>
<name>E8V1U8_TERSS</name>
<feature type="domain" description="Glycoside hydrolase family 42 N-terminal" evidence="9">
    <location>
        <begin position="57"/>
        <end position="416"/>
    </location>
</feature>
<dbReference type="GO" id="GO:0004565">
    <property type="term" value="F:beta-galactosidase activity"/>
    <property type="evidence" value="ECO:0007669"/>
    <property type="project" value="UniProtKB-EC"/>
</dbReference>
<evidence type="ECO:0000256" key="3">
    <source>
        <dbReference type="ARBA" id="ARBA00012756"/>
    </source>
</evidence>
<evidence type="ECO:0000256" key="8">
    <source>
        <dbReference type="SAM" id="SignalP"/>
    </source>
</evidence>
<dbReference type="GO" id="GO:0046872">
    <property type="term" value="F:metal ion binding"/>
    <property type="evidence" value="ECO:0007669"/>
    <property type="project" value="UniProtKB-KW"/>
</dbReference>
<evidence type="ECO:0000256" key="2">
    <source>
        <dbReference type="ARBA" id="ARBA00005940"/>
    </source>
</evidence>
<dbReference type="Proteomes" id="UP000006844">
    <property type="component" value="Chromosome"/>
</dbReference>
<dbReference type="EMBL" id="CP002467">
    <property type="protein sequence ID" value="ADV83436.1"/>
    <property type="molecule type" value="Genomic_DNA"/>
</dbReference>
<dbReference type="Gene3D" id="3.40.50.880">
    <property type="match status" value="1"/>
</dbReference>
<feature type="domain" description="Beta-galactosidase trimerisation" evidence="10">
    <location>
        <begin position="429"/>
        <end position="635"/>
    </location>
</feature>
<dbReference type="Gene3D" id="3.20.20.80">
    <property type="entry name" value="Glycosidases"/>
    <property type="match status" value="1"/>
</dbReference>
<proteinExistence type="inferred from homology"/>
<comment type="catalytic activity">
    <reaction evidence="1">
        <text>Hydrolysis of terminal non-reducing beta-D-galactose residues in beta-D-galactosides.</text>
        <dbReference type="EC" id="3.2.1.23"/>
    </reaction>
</comment>
<feature type="chain" id="PRO_5003232299" description="beta-galactosidase" evidence="8">
    <location>
        <begin position="35"/>
        <end position="697"/>
    </location>
</feature>
<keyword evidence="12" id="KW-1185">Reference proteome</keyword>
<dbReference type="AlphaFoldDB" id="E8V1U8"/>
<dbReference type="RefSeq" id="WP_013569169.1">
    <property type="nucleotide sequence ID" value="NC_014963.1"/>
</dbReference>
<keyword evidence="4" id="KW-0479">Metal-binding</keyword>
<accession>E8V1U8</accession>
<feature type="signal peptide" evidence="8">
    <location>
        <begin position="1"/>
        <end position="34"/>
    </location>
</feature>
<dbReference type="Pfam" id="PF02449">
    <property type="entry name" value="Glyco_hydro_42"/>
    <property type="match status" value="1"/>
</dbReference>
<comment type="similarity">
    <text evidence="2">Belongs to the glycosyl hydrolase 42 family.</text>
</comment>
<dbReference type="PANTHER" id="PTHR36447:SF2">
    <property type="entry name" value="BETA-GALACTOSIDASE YESZ"/>
    <property type="match status" value="1"/>
</dbReference>
<dbReference type="STRING" id="401053.AciPR4_2660"/>
<dbReference type="eggNOG" id="COG1874">
    <property type="taxonomic scope" value="Bacteria"/>
</dbReference>
<evidence type="ECO:0000256" key="6">
    <source>
        <dbReference type="ARBA" id="ARBA00022833"/>
    </source>
</evidence>
<dbReference type="SUPFAM" id="SSF51445">
    <property type="entry name" value="(Trans)glycosidases"/>
    <property type="match status" value="1"/>
</dbReference>
<organism evidence="11 12">
    <name type="scientific">Terriglobus saanensis (strain ATCC BAA-1853 / DSM 23119 / SP1PR4)</name>
    <dbReference type="NCBI Taxonomy" id="401053"/>
    <lineage>
        <taxon>Bacteria</taxon>
        <taxon>Pseudomonadati</taxon>
        <taxon>Acidobacteriota</taxon>
        <taxon>Terriglobia</taxon>
        <taxon>Terriglobales</taxon>
        <taxon>Acidobacteriaceae</taxon>
        <taxon>Terriglobus</taxon>
    </lineage>
</organism>
<keyword evidence="6" id="KW-0862">Zinc</keyword>
<evidence type="ECO:0000256" key="4">
    <source>
        <dbReference type="ARBA" id="ARBA00022723"/>
    </source>
</evidence>
<evidence type="ECO:0000259" key="9">
    <source>
        <dbReference type="Pfam" id="PF02449"/>
    </source>
</evidence>
<dbReference type="GO" id="GO:0009341">
    <property type="term" value="C:beta-galactosidase complex"/>
    <property type="evidence" value="ECO:0007669"/>
    <property type="project" value="InterPro"/>
</dbReference>
<dbReference type="OrthoDB" id="9800974at2"/>
<evidence type="ECO:0000256" key="7">
    <source>
        <dbReference type="ARBA" id="ARBA00023295"/>
    </source>
</evidence>
<dbReference type="SUPFAM" id="SSF52317">
    <property type="entry name" value="Class I glutamine amidotransferase-like"/>
    <property type="match status" value="1"/>
</dbReference>
<reference evidence="11 12" key="1">
    <citation type="journal article" date="2012" name="Stand. Genomic Sci.">
        <title>Complete genome sequence of Terriglobus saanensis type strain SP1PR4(T), an Acidobacteria from tundra soil.</title>
        <authorList>
            <person name="Rawat S.R."/>
            <person name="Mannisto M.K."/>
            <person name="Starovoytov V."/>
            <person name="Goodwin L."/>
            <person name="Nolan M."/>
            <person name="Hauser L."/>
            <person name="Land M."/>
            <person name="Davenport K.W."/>
            <person name="Woyke T."/>
            <person name="Haggblom M.M."/>
        </authorList>
    </citation>
    <scope>NUCLEOTIDE SEQUENCE</scope>
    <source>
        <strain evidence="12">ATCC BAA-1853 / DSM 23119 / SP1PR4</strain>
    </source>
</reference>
<evidence type="ECO:0000313" key="12">
    <source>
        <dbReference type="Proteomes" id="UP000006844"/>
    </source>
</evidence>
<evidence type="ECO:0000259" key="10">
    <source>
        <dbReference type="Pfam" id="PF08532"/>
    </source>
</evidence>
<evidence type="ECO:0000313" key="11">
    <source>
        <dbReference type="EMBL" id="ADV83436.1"/>
    </source>
</evidence>
<keyword evidence="7 11" id="KW-0326">Glycosidase</keyword>
<sequence length="697" mass="78063">MKNQVEPASQRTFLPWAIRRVAPFLLTLASANFAATAQEAITHPGWPGAGQLFVGACYQPIDRSPEEIDHDIAIMKHAGFNVVRMGDLSWDSFEPSQGQFKFEWFDKVMDKMQANGIRVILDIPGTPAPIWLHRKYPGVDIVNQNGERRPPAERYMDNISDPDYAREIAILAETMTKRYMHHPAVIAVGYDNEIGNGLMSYSEADRQRFITWLRKKYGTIEELNKAWATQRWSRRLNSFDDVDLPLADGPGPSERFLDLHRYWSNVSVTRLHELDAIRRRNMPDIPAISNLWDNAQRRGFDYLSTYKSYVSYGAEGFYPGDPVSGAFGALMTKGDLPTPIWFNEFTAGGGGYYGTPGRSRMYAYLGLMMGAQGFLAWTFNSHLGGEEQALFGLLDHDGRPSWKVDEFAHIASEFREMEKFGFPRYTHPEVAIAYSFDSFVVSHPNGPSNTTLQYFAPSYTDQVQSAFEPFFHANIDTAIINIGHDSLSPYKLVVIPADYVMDDASARAIRAYVSGGGAVLMTAFSAKVDEHGQWFDTALPGRLSDVFGLRTSQFYKPEEAPEFTLDGKTVKGSIRFYEVLEPGTAEPLAKFSNLPGTPPALTVNKYGKGRAFYLAAPAQRSFLEAILGTLYGPLGIQPGPNTPEGVYARVVNGRTLYVNTTNETKKVILGKDVQEVFSDRRYKGEIELAPYGEEFVK</sequence>
<dbReference type="InterPro" id="IPR003476">
    <property type="entry name" value="Glyco_hydro_42"/>
</dbReference>
<evidence type="ECO:0000256" key="1">
    <source>
        <dbReference type="ARBA" id="ARBA00001412"/>
    </source>
</evidence>
<dbReference type="InterPro" id="IPR017853">
    <property type="entry name" value="GH"/>
</dbReference>
<dbReference type="CDD" id="cd03143">
    <property type="entry name" value="A4_beta-galactosidase_middle_domain"/>
    <property type="match status" value="1"/>
</dbReference>
<dbReference type="PANTHER" id="PTHR36447">
    <property type="entry name" value="BETA-GALACTOSIDASE GANA"/>
    <property type="match status" value="1"/>
</dbReference>
<dbReference type="Pfam" id="PF08532">
    <property type="entry name" value="Glyco_hydro_42M"/>
    <property type="match status" value="1"/>
</dbReference>
<gene>
    <name evidence="11" type="ordered locus">AciPR4_2660</name>
</gene>
<dbReference type="InterPro" id="IPR029062">
    <property type="entry name" value="Class_I_gatase-like"/>
</dbReference>
<dbReference type="HOGENOM" id="CLU_012430_1_1_0"/>
<dbReference type="InterPro" id="IPR013738">
    <property type="entry name" value="Beta_galactosidase_Trimer"/>
</dbReference>
<dbReference type="EC" id="3.2.1.23" evidence="3"/>
<evidence type="ECO:0000256" key="5">
    <source>
        <dbReference type="ARBA" id="ARBA00022801"/>
    </source>
</evidence>
<keyword evidence="8" id="KW-0732">Signal</keyword>
<dbReference type="KEGG" id="tsa:AciPR4_2660"/>
<protein>
    <recommendedName>
        <fullName evidence="3">beta-galactosidase</fullName>
        <ecNumber evidence="3">3.2.1.23</ecNumber>
    </recommendedName>
</protein>
<dbReference type="GO" id="GO:0005975">
    <property type="term" value="P:carbohydrate metabolic process"/>
    <property type="evidence" value="ECO:0007669"/>
    <property type="project" value="InterPro"/>
</dbReference>